<dbReference type="PRINTS" id="PR01333">
    <property type="entry name" value="2POREKCHANEL"/>
</dbReference>
<evidence type="ECO:0000256" key="2">
    <source>
        <dbReference type="ARBA" id="ARBA00022448"/>
    </source>
</evidence>
<feature type="region of interest" description="Disordered" evidence="9">
    <location>
        <begin position="1"/>
        <end position="21"/>
    </location>
</feature>
<evidence type="ECO:0000256" key="1">
    <source>
        <dbReference type="ARBA" id="ARBA00004141"/>
    </source>
</evidence>
<dbReference type="SUPFAM" id="SSF81324">
    <property type="entry name" value="Voltage-gated potassium channels"/>
    <property type="match status" value="2"/>
</dbReference>
<evidence type="ECO:0000256" key="3">
    <source>
        <dbReference type="ARBA" id="ARBA00022692"/>
    </source>
</evidence>
<evidence type="ECO:0000256" key="6">
    <source>
        <dbReference type="ARBA" id="ARBA00023136"/>
    </source>
</evidence>
<dbReference type="Pfam" id="PF07885">
    <property type="entry name" value="Ion_trans_2"/>
    <property type="match status" value="1"/>
</dbReference>
<feature type="transmembrane region" description="Helical" evidence="10">
    <location>
        <begin position="401"/>
        <end position="421"/>
    </location>
</feature>
<evidence type="ECO:0000256" key="5">
    <source>
        <dbReference type="ARBA" id="ARBA00023065"/>
    </source>
</evidence>
<evidence type="ECO:0000256" key="4">
    <source>
        <dbReference type="ARBA" id="ARBA00022989"/>
    </source>
</evidence>
<dbReference type="PANTHER" id="PTHR11003">
    <property type="entry name" value="POTASSIUM CHANNEL, SUBFAMILY K"/>
    <property type="match status" value="1"/>
</dbReference>
<dbReference type="InterPro" id="IPR003280">
    <property type="entry name" value="2pore_dom_K_chnl"/>
</dbReference>
<comment type="subcellular location">
    <subcellularLocation>
        <location evidence="1">Membrane</location>
        <topology evidence="1">Multi-pass membrane protein</topology>
    </subcellularLocation>
</comment>
<dbReference type="GO" id="GO:0015271">
    <property type="term" value="F:outward rectifier potassium channel activity"/>
    <property type="evidence" value="ECO:0007669"/>
    <property type="project" value="TreeGrafter"/>
</dbReference>
<keyword evidence="3 8" id="KW-0812">Transmembrane</keyword>
<dbReference type="AlphaFoldDB" id="A0A7S3P465"/>
<dbReference type="Gene3D" id="1.10.287.70">
    <property type="match status" value="1"/>
</dbReference>
<keyword evidence="5 8" id="KW-0406">Ion transport</keyword>
<feature type="transmembrane region" description="Helical" evidence="10">
    <location>
        <begin position="99"/>
        <end position="124"/>
    </location>
</feature>
<evidence type="ECO:0000256" key="8">
    <source>
        <dbReference type="RuleBase" id="RU003857"/>
    </source>
</evidence>
<evidence type="ECO:0000259" key="11">
    <source>
        <dbReference type="Pfam" id="PF07885"/>
    </source>
</evidence>
<comment type="similarity">
    <text evidence="8">Belongs to the two pore domain potassium channel (TC 1.A.1.8) family.</text>
</comment>
<keyword evidence="4 10" id="KW-1133">Transmembrane helix</keyword>
<evidence type="ECO:0000256" key="9">
    <source>
        <dbReference type="SAM" id="MobiDB-lite"/>
    </source>
</evidence>
<feature type="domain" description="Potassium channel" evidence="11">
    <location>
        <begin position="329"/>
        <end position="383"/>
    </location>
</feature>
<keyword evidence="2 8" id="KW-0813">Transport</keyword>
<proteinExistence type="inferred from homology"/>
<dbReference type="InterPro" id="IPR013099">
    <property type="entry name" value="K_chnl_dom"/>
</dbReference>
<protein>
    <recommendedName>
        <fullName evidence="11">Potassium channel domain-containing protein</fullName>
    </recommendedName>
</protein>
<dbReference type="GO" id="GO:0005886">
    <property type="term" value="C:plasma membrane"/>
    <property type="evidence" value="ECO:0007669"/>
    <property type="project" value="TreeGrafter"/>
</dbReference>
<gene>
    <name evidence="12" type="ORF">ACOF00016_LOCUS419</name>
</gene>
<feature type="transmembrane region" description="Helical" evidence="10">
    <location>
        <begin position="469"/>
        <end position="487"/>
    </location>
</feature>
<name>A0A7S3P465_9STRA</name>
<feature type="compositionally biased region" description="Basic and acidic residues" evidence="9">
    <location>
        <begin position="1"/>
        <end position="14"/>
    </location>
</feature>
<reference evidence="12" key="1">
    <citation type="submission" date="2021-01" db="EMBL/GenBank/DDBJ databases">
        <authorList>
            <person name="Corre E."/>
            <person name="Pelletier E."/>
            <person name="Niang G."/>
            <person name="Scheremetjew M."/>
            <person name="Finn R."/>
            <person name="Kale V."/>
            <person name="Holt S."/>
            <person name="Cochrane G."/>
            <person name="Meng A."/>
            <person name="Brown T."/>
            <person name="Cohen L."/>
        </authorList>
    </citation>
    <scope>NUCLEOTIDE SEQUENCE</scope>
    <source>
        <strain evidence="12">CCMP127</strain>
    </source>
</reference>
<feature type="transmembrane region" description="Helical" evidence="10">
    <location>
        <begin position="326"/>
        <end position="347"/>
    </location>
</feature>
<feature type="region of interest" description="Disordered" evidence="9">
    <location>
        <begin position="46"/>
        <end position="75"/>
    </location>
</feature>
<keyword evidence="6 10" id="KW-0472">Membrane</keyword>
<evidence type="ECO:0000256" key="7">
    <source>
        <dbReference type="ARBA" id="ARBA00023303"/>
    </source>
</evidence>
<dbReference type="GO" id="GO:0022841">
    <property type="term" value="F:potassium ion leak channel activity"/>
    <property type="evidence" value="ECO:0007669"/>
    <property type="project" value="TreeGrafter"/>
</dbReference>
<dbReference type="EMBL" id="HBIM01000478">
    <property type="protein sequence ID" value="CAE0402124.1"/>
    <property type="molecule type" value="Transcribed_RNA"/>
</dbReference>
<keyword evidence="7 8" id="KW-0407">Ion channel</keyword>
<organism evidence="12">
    <name type="scientific">Amphora coffeiformis</name>
    <dbReference type="NCBI Taxonomy" id="265554"/>
    <lineage>
        <taxon>Eukaryota</taxon>
        <taxon>Sar</taxon>
        <taxon>Stramenopiles</taxon>
        <taxon>Ochrophyta</taxon>
        <taxon>Bacillariophyta</taxon>
        <taxon>Bacillariophyceae</taxon>
        <taxon>Bacillariophycidae</taxon>
        <taxon>Thalassiophysales</taxon>
        <taxon>Catenulaceae</taxon>
        <taxon>Amphora</taxon>
    </lineage>
</organism>
<evidence type="ECO:0000256" key="10">
    <source>
        <dbReference type="SAM" id="Phobius"/>
    </source>
</evidence>
<sequence length="564" mass="61998">MADPRDFPDDHEGPDGTGIDFPFLLRAGRETESSVIGSVVVIDEQNEGRIEGTSGGSPEEGTSINESTEKTSGIPPWVESMGLGGVYNMANIFPRVHGVLVGVVMPLIFLVGAAIFFGQGIVWAEAAPELNRNNDAMMEASLATHLQTLLTGYAERSLLFCLSVRAAGGTEVTFGNSLKNVTADILREDVSLYNLIESPDLSDMQMQYALVEPTALGDIANVFQAGTRLAECDSFTRTISREVFGVVPVLSKLSEPRLTFHWNQCIRSGDPQEGFPNNYHPGAQSAYFEEMWKTSRDRQYNPETRPPPIDYTLLQEASLLASASEFCVYNAMGASWFWFTVMASIGYGDVVPQTDIGRMFIYTAGFMSIIMFFGVLGKAGKTMNQVVEDLLENMNCTSFRSASFGLVCCLGLYFAWMLLLGKYFTDWTDTNFGVEVKMLDGYWFAFDSLSTIGFGEFSPQIEVFQLSDMLIYSALYLTGFFFLSMGYSKLLDLLATTGEDEVSNTLVVRLDAAPLSGDSSTFADQQETPSERPAQDTDIATLTGTINDTFRLDTHSVITPMETV</sequence>
<accession>A0A7S3P465</accession>
<feature type="transmembrane region" description="Helical" evidence="10">
    <location>
        <begin position="359"/>
        <end position="380"/>
    </location>
</feature>
<dbReference type="GO" id="GO:0030322">
    <property type="term" value="P:stabilization of membrane potential"/>
    <property type="evidence" value="ECO:0007669"/>
    <property type="project" value="TreeGrafter"/>
</dbReference>
<dbReference type="PANTHER" id="PTHR11003:SF334">
    <property type="entry name" value="FI03418P"/>
    <property type="match status" value="1"/>
</dbReference>
<evidence type="ECO:0000313" key="12">
    <source>
        <dbReference type="EMBL" id="CAE0402124.1"/>
    </source>
</evidence>